<evidence type="ECO:0000313" key="1">
    <source>
        <dbReference type="EMBL" id="KAI0066679.1"/>
    </source>
</evidence>
<evidence type="ECO:0000313" key="2">
    <source>
        <dbReference type="Proteomes" id="UP000814140"/>
    </source>
</evidence>
<name>A0ACB8TE18_9AGAM</name>
<dbReference type="Proteomes" id="UP000814140">
    <property type="component" value="Unassembled WGS sequence"/>
</dbReference>
<comment type="caution">
    <text evidence="1">The sequence shown here is derived from an EMBL/GenBank/DDBJ whole genome shotgun (WGS) entry which is preliminary data.</text>
</comment>
<protein>
    <submittedName>
        <fullName evidence="1">Uncharacterized protein</fullName>
    </submittedName>
</protein>
<accession>A0ACB8TE18</accession>
<reference evidence="1" key="1">
    <citation type="submission" date="2021-03" db="EMBL/GenBank/DDBJ databases">
        <authorList>
            <consortium name="DOE Joint Genome Institute"/>
            <person name="Ahrendt S."/>
            <person name="Looney B.P."/>
            <person name="Miyauchi S."/>
            <person name="Morin E."/>
            <person name="Drula E."/>
            <person name="Courty P.E."/>
            <person name="Chicoki N."/>
            <person name="Fauchery L."/>
            <person name="Kohler A."/>
            <person name="Kuo A."/>
            <person name="Labutti K."/>
            <person name="Pangilinan J."/>
            <person name="Lipzen A."/>
            <person name="Riley R."/>
            <person name="Andreopoulos W."/>
            <person name="He G."/>
            <person name="Johnson J."/>
            <person name="Barry K.W."/>
            <person name="Grigoriev I.V."/>
            <person name="Nagy L."/>
            <person name="Hibbett D."/>
            <person name="Henrissat B."/>
            <person name="Matheny P.B."/>
            <person name="Labbe J."/>
            <person name="Martin F."/>
        </authorList>
    </citation>
    <scope>NUCLEOTIDE SEQUENCE</scope>
    <source>
        <strain evidence="1">HHB10654</strain>
    </source>
</reference>
<dbReference type="EMBL" id="MU277192">
    <property type="protein sequence ID" value="KAI0066679.1"/>
    <property type="molecule type" value="Genomic_DNA"/>
</dbReference>
<gene>
    <name evidence="1" type="ORF">BV25DRAFT_1416655</name>
</gene>
<sequence>MIYPQLMDAVPPRGHYTPLLRAAGGSNSAGPQSVTSQDNMSASSSLSSHPRQKLAAPGTPPTLLQSIRTVTKRATTASQKTTHPSSPYSRPPPTGSAGSTLHPLPPSSSSNKLPKDSSFPCPVLGCAKSYTRAWLLERHTTAAHAAPRFACPVAACPARFKYNSSITRHMRDVHAQLGLCADVGSEAPRYKCAVAGCGREYARYGYLRRHAGDVHGMAVLRESSFVGKVVIDADPMGLGGEAFGCEVQGCSEKFQLNSELAEHLSIEHGHKSG</sequence>
<keyword evidence="2" id="KW-1185">Reference proteome</keyword>
<reference evidence="1" key="2">
    <citation type="journal article" date="2022" name="New Phytol.">
        <title>Evolutionary transition to the ectomycorrhizal habit in the genomes of a hyperdiverse lineage of mushroom-forming fungi.</title>
        <authorList>
            <person name="Looney B."/>
            <person name="Miyauchi S."/>
            <person name="Morin E."/>
            <person name="Drula E."/>
            <person name="Courty P.E."/>
            <person name="Kohler A."/>
            <person name="Kuo A."/>
            <person name="LaButti K."/>
            <person name="Pangilinan J."/>
            <person name="Lipzen A."/>
            <person name="Riley R."/>
            <person name="Andreopoulos W."/>
            <person name="He G."/>
            <person name="Johnson J."/>
            <person name="Nolan M."/>
            <person name="Tritt A."/>
            <person name="Barry K.W."/>
            <person name="Grigoriev I.V."/>
            <person name="Nagy L.G."/>
            <person name="Hibbett D."/>
            <person name="Henrissat B."/>
            <person name="Matheny P.B."/>
            <person name="Labbe J."/>
            <person name="Martin F.M."/>
        </authorList>
    </citation>
    <scope>NUCLEOTIDE SEQUENCE</scope>
    <source>
        <strain evidence="1">HHB10654</strain>
    </source>
</reference>
<proteinExistence type="predicted"/>
<organism evidence="1 2">
    <name type="scientific">Artomyces pyxidatus</name>
    <dbReference type="NCBI Taxonomy" id="48021"/>
    <lineage>
        <taxon>Eukaryota</taxon>
        <taxon>Fungi</taxon>
        <taxon>Dikarya</taxon>
        <taxon>Basidiomycota</taxon>
        <taxon>Agaricomycotina</taxon>
        <taxon>Agaricomycetes</taxon>
        <taxon>Russulales</taxon>
        <taxon>Auriscalpiaceae</taxon>
        <taxon>Artomyces</taxon>
    </lineage>
</organism>